<keyword evidence="7" id="KW-0299">Galactose metabolism</keyword>
<evidence type="ECO:0000259" key="10">
    <source>
        <dbReference type="Pfam" id="PF16363"/>
    </source>
</evidence>
<keyword evidence="9" id="KW-0119">Carbohydrate metabolism</keyword>
<dbReference type="Proteomes" id="UP000007875">
    <property type="component" value="Unassembled WGS sequence"/>
</dbReference>
<dbReference type="eggNOG" id="KOG1371">
    <property type="taxonomic scope" value="Eukaryota"/>
</dbReference>
<dbReference type="Ensembl" id="ENSCSAVT00000011598.1">
    <property type="protein sequence ID" value="ENSCSAVP00000011465.1"/>
    <property type="gene ID" value="ENSCSAVG00000006720.1"/>
</dbReference>
<evidence type="ECO:0000256" key="9">
    <source>
        <dbReference type="RuleBase" id="RU366046"/>
    </source>
</evidence>
<keyword evidence="6 9" id="KW-0520">NAD</keyword>
<feature type="domain" description="NAD(P)-binding" evidence="10">
    <location>
        <begin position="10"/>
        <end position="343"/>
    </location>
</feature>
<evidence type="ECO:0000256" key="2">
    <source>
        <dbReference type="ARBA" id="ARBA00000083"/>
    </source>
</evidence>
<dbReference type="EC" id="5.1.3.2" evidence="9"/>
<comment type="catalytic activity">
    <reaction evidence="2 9">
        <text>UDP-alpha-D-glucose = UDP-alpha-D-galactose</text>
        <dbReference type="Rhea" id="RHEA:22168"/>
        <dbReference type="ChEBI" id="CHEBI:58885"/>
        <dbReference type="ChEBI" id="CHEBI:66914"/>
        <dbReference type="EC" id="5.1.3.2"/>
    </reaction>
</comment>
<dbReference type="InParanoid" id="H2Z1K3"/>
<dbReference type="GeneTree" id="ENSGT00940000158000"/>
<dbReference type="HOGENOM" id="CLU_007383_1_10_1"/>
<dbReference type="UniPathway" id="UPA00214"/>
<dbReference type="PANTHER" id="PTHR43725">
    <property type="entry name" value="UDP-GLUCOSE 4-EPIMERASE"/>
    <property type="match status" value="1"/>
</dbReference>
<dbReference type="Gene3D" id="3.90.25.10">
    <property type="entry name" value="UDP-galactose 4-epimerase, domain 1"/>
    <property type="match status" value="1"/>
</dbReference>
<dbReference type="InterPro" id="IPR016040">
    <property type="entry name" value="NAD(P)-bd_dom"/>
</dbReference>
<dbReference type="GO" id="GO:0033499">
    <property type="term" value="P:galactose catabolic process via UDP-galactose, Leloir pathway"/>
    <property type="evidence" value="ECO:0007669"/>
    <property type="project" value="TreeGrafter"/>
</dbReference>
<dbReference type="GO" id="GO:0003978">
    <property type="term" value="F:UDP-glucose 4-epimerase activity"/>
    <property type="evidence" value="ECO:0007669"/>
    <property type="project" value="UniProtKB-UniRule"/>
</dbReference>
<dbReference type="GO" id="GO:0003974">
    <property type="term" value="F:UDP-N-acetylglucosamine 4-epimerase activity"/>
    <property type="evidence" value="ECO:0007669"/>
    <property type="project" value="UniProtKB-EC"/>
</dbReference>
<dbReference type="OMA" id="HADSVRW"/>
<dbReference type="InterPro" id="IPR036291">
    <property type="entry name" value="NAD(P)-bd_dom_sf"/>
</dbReference>
<dbReference type="NCBIfam" id="TIGR01179">
    <property type="entry name" value="galE"/>
    <property type="match status" value="1"/>
</dbReference>
<sequence>MSDTLQTYVLVTGGAGFIGSHTVVELLEEGENVIVIDNLSNAASDDNDLPPAIKRIQTIVNAMQRKNLYFKKGSYGDPILLKSIFTQFKIKAVIHFGGFKAVGESKELPMKYYKNNVKETLALVKAMNEHCVKNMIFSSSATVYAEAPADKLPLTEDSTTGNCSCPYASTKLFIENILRDVSISDDQWKVISLRYFNPVGAHKSGLIGEDPKGIPNNLMPYIAQVAVGRRKALNVFGSDYPTPDGTGVRDYVHVVDIATGHVAALKALTKMEHGFRPINLGSGVGTSVLEMVGAFEKASGVKVPTVMQARRPGDVASMYCRPTRALQELGWKTSKTVDDMCADLWKFQKANPNGYLSTSN</sequence>
<keyword evidence="8 9" id="KW-0413">Isomerase</keyword>
<dbReference type="FunCoup" id="H2Z1K3">
    <property type="interactions" value="7"/>
</dbReference>
<keyword evidence="12" id="KW-1185">Reference proteome</keyword>
<dbReference type="STRING" id="51511.ENSCSAVP00000011465"/>
<protein>
    <recommendedName>
        <fullName evidence="9">UDP-glucose 4-epimerase</fullName>
        <ecNumber evidence="9">5.1.3.2</ecNumber>
    </recommendedName>
</protein>
<proteinExistence type="inferred from homology"/>
<comment type="catalytic activity">
    <reaction evidence="1">
        <text>UDP-N-acetyl-alpha-D-glucosamine = UDP-N-acetyl-alpha-D-galactosamine</text>
        <dbReference type="Rhea" id="RHEA:20517"/>
        <dbReference type="ChEBI" id="CHEBI:57705"/>
        <dbReference type="ChEBI" id="CHEBI:67138"/>
        <dbReference type="EC" id="5.1.3.7"/>
    </reaction>
</comment>
<accession>H2Z1K3</accession>
<name>H2Z1K3_CIOSA</name>
<evidence type="ECO:0000256" key="8">
    <source>
        <dbReference type="ARBA" id="ARBA00023235"/>
    </source>
</evidence>
<dbReference type="Pfam" id="PF16363">
    <property type="entry name" value="GDP_Man_Dehyd"/>
    <property type="match status" value="1"/>
</dbReference>
<comment type="cofactor">
    <cofactor evidence="3 9">
        <name>NAD(+)</name>
        <dbReference type="ChEBI" id="CHEBI:57540"/>
    </cofactor>
</comment>
<comment type="similarity">
    <text evidence="9">Belongs to the NAD(P)-dependent epimerase/dehydratase family.</text>
</comment>
<dbReference type="GO" id="GO:0005829">
    <property type="term" value="C:cytosol"/>
    <property type="evidence" value="ECO:0007669"/>
    <property type="project" value="TreeGrafter"/>
</dbReference>
<evidence type="ECO:0000313" key="11">
    <source>
        <dbReference type="Ensembl" id="ENSCSAVP00000011465.1"/>
    </source>
</evidence>
<dbReference type="SUPFAM" id="SSF51735">
    <property type="entry name" value="NAD(P)-binding Rossmann-fold domains"/>
    <property type="match status" value="1"/>
</dbReference>
<evidence type="ECO:0000256" key="3">
    <source>
        <dbReference type="ARBA" id="ARBA00001911"/>
    </source>
</evidence>
<dbReference type="NCBIfam" id="NF007956">
    <property type="entry name" value="PRK10675.1"/>
    <property type="match status" value="1"/>
</dbReference>
<dbReference type="Gene3D" id="3.40.50.720">
    <property type="entry name" value="NAD(P)-binding Rossmann-like Domain"/>
    <property type="match status" value="1"/>
</dbReference>
<evidence type="ECO:0000256" key="4">
    <source>
        <dbReference type="ARBA" id="ARBA00002760"/>
    </source>
</evidence>
<evidence type="ECO:0000256" key="6">
    <source>
        <dbReference type="ARBA" id="ARBA00023027"/>
    </source>
</evidence>
<reference evidence="11" key="2">
    <citation type="submission" date="2025-08" db="UniProtKB">
        <authorList>
            <consortium name="Ensembl"/>
        </authorList>
    </citation>
    <scope>IDENTIFICATION</scope>
</reference>
<evidence type="ECO:0000256" key="1">
    <source>
        <dbReference type="ARBA" id="ARBA00000014"/>
    </source>
</evidence>
<dbReference type="PANTHER" id="PTHR43725:SF47">
    <property type="entry name" value="UDP-GLUCOSE 4-EPIMERASE"/>
    <property type="match status" value="1"/>
</dbReference>
<dbReference type="InterPro" id="IPR005886">
    <property type="entry name" value="UDP_G4E"/>
</dbReference>
<reference evidence="11" key="3">
    <citation type="submission" date="2025-09" db="UniProtKB">
        <authorList>
            <consortium name="Ensembl"/>
        </authorList>
    </citation>
    <scope>IDENTIFICATION</scope>
</reference>
<organism evidence="11 12">
    <name type="scientific">Ciona savignyi</name>
    <name type="common">Pacific transparent sea squirt</name>
    <dbReference type="NCBI Taxonomy" id="51511"/>
    <lineage>
        <taxon>Eukaryota</taxon>
        <taxon>Metazoa</taxon>
        <taxon>Chordata</taxon>
        <taxon>Tunicata</taxon>
        <taxon>Ascidiacea</taxon>
        <taxon>Phlebobranchia</taxon>
        <taxon>Cionidae</taxon>
        <taxon>Ciona</taxon>
    </lineage>
</organism>
<dbReference type="AlphaFoldDB" id="H2Z1K3"/>
<comment type="pathway">
    <text evidence="5 9">Carbohydrate metabolism; galactose metabolism.</text>
</comment>
<evidence type="ECO:0000256" key="7">
    <source>
        <dbReference type="ARBA" id="ARBA00023144"/>
    </source>
</evidence>
<comment type="subunit">
    <text evidence="9">Homodimer.</text>
</comment>
<dbReference type="CDD" id="cd05247">
    <property type="entry name" value="UDP_G4E_1_SDR_e"/>
    <property type="match status" value="1"/>
</dbReference>
<comment type="function">
    <text evidence="4">Catalyzes two distinct but analogous reactions: the reversible epimerization of UDP-glucose to UDP-galactose and the reversible epimerization of UDP-N-acetylglucosamine to UDP-N-acetylgalactosamine. The reaction with UDP-Gal plays a critical role in the Leloir pathway of galactose catabolism in which galactose is converted to the glycolytic intermediate glucose 6-phosphate. It contributes to the catabolism of dietary galactose and enables the endogenous biosynthesis of both UDP-Gal and UDP-GalNAc when exogenous sources are limited. Both UDP-sugar interconversions are important in the synthesis of glycoproteins and glycolipids.</text>
</comment>
<evidence type="ECO:0000256" key="5">
    <source>
        <dbReference type="ARBA" id="ARBA00004947"/>
    </source>
</evidence>
<evidence type="ECO:0000313" key="12">
    <source>
        <dbReference type="Proteomes" id="UP000007875"/>
    </source>
</evidence>
<reference evidence="12" key="1">
    <citation type="submission" date="2003-08" db="EMBL/GenBank/DDBJ databases">
        <authorList>
            <person name="Birren B."/>
            <person name="Nusbaum C."/>
            <person name="Abebe A."/>
            <person name="Abouelleil A."/>
            <person name="Adekoya E."/>
            <person name="Ait-zahra M."/>
            <person name="Allen N."/>
            <person name="Allen T."/>
            <person name="An P."/>
            <person name="Anderson M."/>
            <person name="Anderson S."/>
            <person name="Arachchi H."/>
            <person name="Armbruster J."/>
            <person name="Bachantsang P."/>
            <person name="Baldwin J."/>
            <person name="Barry A."/>
            <person name="Bayul T."/>
            <person name="Blitshsteyn B."/>
            <person name="Bloom T."/>
            <person name="Blye J."/>
            <person name="Boguslavskiy L."/>
            <person name="Borowsky M."/>
            <person name="Boukhgalter B."/>
            <person name="Brunache A."/>
            <person name="Butler J."/>
            <person name="Calixte N."/>
            <person name="Calvo S."/>
            <person name="Camarata J."/>
            <person name="Campo K."/>
            <person name="Chang J."/>
            <person name="Cheshatsang Y."/>
            <person name="Citroen M."/>
            <person name="Collymore A."/>
            <person name="Considine T."/>
            <person name="Cook A."/>
            <person name="Cooke P."/>
            <person name="Corum B."/>
            <person name="Cuomo C."/>
            <person name="David R."/>
            <person name="Dawoe T."/>
            <person name="Degray S."/>
            <person name="Dodge S."/>
            <person name="Dooley K."/>
            <person name="Dorje P."/>
            <person name="Dorjee K."/>
            <person name="Dorris L."/>
            <person name="Duffey N."/>
            <person name="Dupes A."/>
            <person name="Elkins T."/>
            <person name="Engels R."/>
            <person name="Erickson J."/>
            <person name="Farina A."/>
            <person name="Faro S."/>
            <person name="Ferreira P."/>
            <person name="Fischer H."/>
            <person name="Fitzgerald M."/>
            <person name="Foley K."/>
            <person name="Gage D."/>
            <person name="Galagan J."/>
            <person name="Gearin G."/>
            <person name="Gnerre S."/>
            <person name="Gnirke A."/>
            <person name="Goyette A."/>
            <person name="Graham J."/>
            <person name="Grandbois E."/>
            <person name="Gyaltsen K."/>
            <person name="Hafez N."/>
            <person name="Hagopian D."/>
            <person name="Hagos B."/>
            <person name="Hall J."/>
            <person name="Hatcher B."/>
            <person name="Heller A."/>
            <person name="Higgins H."/>
            <person name="Honan T."/>
            <person name="Horn A."/>
            <person name="Houde N."/>
            <person name="Hughes L."/>
            <person name="Hulme W."/>
            <person name="Husby E."/>
            <person name="Iliev I."/>
            <person name="Jaffe D."/>
            <person name="Jones C."/>
            <person name="Kamal M."/>
            <person name="Kamat A."/>
            <person name="Kamvysselis M."/>
            <person name="Karlsson E."/>
            <person name="Kells C."/>
            <person name="Kieu A."/>
            <person name="Kisner P."/>
            <person name="Kodira C."/>
            <person name="Kulbokas E."/>
            <person name="Labutti K."/>
            <person name="Lama D."/>
            <person name="Landers T."/>
            <person name="Leger J."/>
            <person name="Levine S."/>
            <person name="Lewis D."/>
            <person name="Lewis T."/>
            <person name="Lindblad-toh K."/>
            <person name="Liu X."/>
            <person name="Lokyitsang T."/>
            <person name="Lokyitsang Y."/>
            <person name="Lucien O."/>
            <person name="Lui A."/>
            <person name="Ma L.J."/>
            <person name="Mabbitt R."/>
            <person name="Macdonald J."/>
            <person name="Maclean C."/>
            <person name="Major J."/>
            <person name="Manning J."/>
            <person name="Marabella R."/>
            <person name="Maru K."/>
            <person name="Matthews C."/>
            <person name="Mauceli E."/>
            <person name="Mccarthy M."/>
            <person name="Mcdonough S."/>
            <person name="Mcghee T."/>
            <person name="Meldrim J."/>
            <person name="Meneus L."/>
            <person name="Mesirov J."/>
            <person name="Mihalev A."/>
            <person name="Mihova T."/>
            <person name="Mikkelsen T."/>
            <person name="Mlenga V."/>
            <person name="Moru K."/>
            <person name="Mozes J."/>
            <person name="Mulrain L."/>
            <person name="Munson G."/>
            <person name="Naylor J."/>
            <person name="Newes C."/>
            <person name="Nguyen C."/>
            <person name="Nguyen N."/>
            <person name="Nguyen T."/>
            <person name="Nicol R."/>
            <person name="Nielsen C."/>
            <person name="Nizzari M."/>
            <person name="Norbu C."/>
            <person name="Norbu N."/>
            <person name="O'donnell P."/>
            <person name="Okoawo O."/>
            <person name="O'leary S."/>
            <person name="Omotosho B."/>
            <person name="O'neill K."/>
            <person name="Osman S."/>
            <person name="Parker S."/>
            <person name="Perrin D."/>
            <person name="Phunkhang P."/>
            <person name="Piqani B."/>
            <person name="Purcell S."/>
            <person name="Rachupka T."/>
            <person name="Ramasamy U."/>
            <person name="Rameau R."/>
            <person name="Ray V."/>
            <person name="Raymond C."/>
            <person name="Retta R."/>
            <person name="Richardson S."/>
            <person name="Rise C."/>
            <person name="Rodriguez J."/>
            <person name="Rogers J."/>
            <person name="Rogov P."/>
            <person name="Rutman M."/>
            <person name="Schupbach R."/>
            <person name="Seaman C."/>
            <person name="Settipalli S."/>
            <person name="Sharpe T."/>
            <person name="Sheridan J."/>
            <person name="Sherpa N."/>
            <person name="Shi J."/>
            <person name="Smirnov S."/>
            <person name="Smith C."/>
            <person name="Sougnez C."/>
            <person name="Spencer B."/>
            <person name="Stalker J."/>
            <person name="Stange-thomann N."/>
            <person name="Stavropoulos S."/>
            <person name="Stetson K."/>
            <person name="Stone C."/>
            <person name="Stone S."/>
            <person name="Stubbs M."/>
            <person name="Talamas J."/>
            <person name="Tchuinga P."/>
            <person name="Tenzing P."/>
            <person name="Tesfaye S."/>
            <person name="Theodore J."/>
            <person name="Thoulutsang Y."/>
            <person name="Topham K."/>
            <person name="Towey S."/>
            <person name="Tsamla T."/>
            <person name="Tsomo N."/>
            <person name="Vallee D."/>
            <person name="Vassiliev H."/>
            <person name="Venkataraman V."/>
            <person name="Vinson J."/>
            <person name="Vo A."/>
            <person name="Wade C."/>
            <person name="Wang S."/>
            <person name="Wangchuk T."/>
            <person name="Wangdi T."/>
            <person name="Whittaker C."/>
            <person name="Wilkinson J."/>
            <person name="Wu Y."/>
            <person name="Wyman D."/>
            <person name="Yadav S."/>
            <person name="Yang S."/>
            <person name="Yang X."/>
            <person name="Yeager S."/>
            <person name="Yee E."/>
            <person name="Young G."/>
            <person name="Zainoun J."/>
            <person name="Zembeck L."/>
            <person name="Zimmer A."/>
            <person name="Zody M."/>
            <person name="Lander E."/>
        </authorList>
    </citation>
    <scope>NUCLEOTIDE SEQUENCE [LARGE SCALE GENOMIC DNA]</scope>
</reference>